<name>A0AAP9J0L5_PANTH</name>
<reference evidence="2 5" key="2">
    <citation type="submission" date="2022-05" db="EMBL/GenBank/DDBJ databases">
        <title>Genome Sequencing of Bee-Associated Microbes.</title>
        <authorList>
            <person name="Dunlap C."/>
        </authorList>
    </citation>
    <scope>NUCLEOTIDE SEQUENCE [LARGE SCALE GENOMIC DNA]</scope>
    <source>
        <strain evidence="2 5">NRRL B-14613</strain>
    </source>
</reference>
<dbReference type="SUPFAM" id="SSF52317">
    <property type="entry name" value="Class I glutamine amidotransferase-like"/>
    <property type="match status" value="1"/>
</dbReference>
<dbReference type="AlphaFoldDB" id="A0AAP9J0L5"/>
<dbReference type="Pfam" id="PF01965">
    <property type="entry name" value="DJ-1_PfpI"/>
    <property type="match status" value="1"/>
</dbReference>
<dbReference type="RefSeq" id="WP_087445253.1">
    <property type="nucleotide sequence ID" value="NZ_CABMNB010000047.1"/>
</dbReference>
<evidence type="ECO:0000313" key="5">
    <source>
        <dbReference type="Proteomes" id="UP001209276"/>
    </source>
</evidence>
<sequence length="170" mass="19436">MKTLLLMGRQRFMKREIKPIRTEEGMLVIADNTFEQLNVDEYDSLLITGAADAQGMVEDESTQEFVSKFYDTGTLIGAISIAPILLLKLGYLKEKPFMIGVEKSNLYEEGFTDDDMKYMIGWEESCDEVVPEKYLKTDNIITSVAFGFRQWAMAIGKELNIELYPKSFDL</sequence>
<accession>A0AAP9J0L5</accession>
<feature type="domain" description="DJ-1/PfpI" evidence="1">
    <location>
        <begin position="18"/>
        <end position="96"/>
    </location>
</feature>
<keyword evidence="5" id="KW-1185">Reference proteome</keyword>
<dbReference type="InterPro" id="IPR029062">
    <property type="entry name" value="Class_I_gatase-like"/>
</dbReference>
<dbReference type="EMBL" id="CP041405">
    <property type="protein sequence ID" value="QDM43567.1"/>
    <property type="molecule type" value="Genomic_DNA"/>
</dbReference>
<dbReference type="GeneID" id="76996046"/>
<organism evidence="3 4">
    <name type="scientific">Paenibacillus thiaminolyticus</name>
    <name type="common">Bacillus thiaminolyticus</name>
    <dbReference type="NCBI Taxonomy" id="49283"/>
    <lineage>
        <taxon>Bacteria</taxon>
        <taxon>Bacillati</taxon>
        <taxon>Bacillota</taxon>
        <taxon>Bacilli</taxon>
        <taxon>Bacillales</taxon>
        <taxon>Paenibacillaceae</taxon>
        <taxon>Paenibacillus</taxon>
    </lineage>
</organism>
<evidence type="ECO:0000259" key="1">
    <source>
        <dbReference type="Pfam" id="PF01965"/>
    </source>
</evidence>
<dbReference type="EMBL" id="JAMDMM010000010">
    <property type="protein sequence ID" value="MCY9606260.1"/>
    <property type="molecule type" value="Genomic_DNA"/>
</dbReference>
<dbReference type="Proteomes" id="UP000315377">
    <property type="component" value="Chromosome"/>
</dbReference>
<dbReference type="InterPro" id="IPR002818">
    <property type="entry name" value="DJ-1/PfpI"/>
</dbReference>
<gene>
    <name evidence="3" type="ORF">FLT43_08695</name>
    <name evidence="2" type="ORF">M5W83_03685</name>
</gene>
<reference evidence="3 4" key="1">
    <citation type="submission" date="2019-07" db="EMBL/GenBank/DDBJ databases">
        <title>Paenibacillus thiaminolyticus NRRL B-4156.</title>
        <authorList>
            <person name="Hehnly C."/>
            <person name="Zhang L."/>
        </authorList>
    </citation>
    <scope>NUCLEOTIDE SEQUENCE [LARGE SCALE GENOMIC DNA]</scope>
    <source>
        <strain evidence="3 4">NRRL B-4156</strain>
    </source>
</reference>
<evidence type="ECO:0000313" key="3">
    <source>
        <dbReference type="EMBL" id="QDM43567.1"/>
    </source>
</evidence>
<dbReference type="Gene3D" id="3.40.50.880">
    <property type="match status" value="1"/>
</dbReference>
<evidence type="ECO:0000313" key="4">
    <source>
        <dbReference type="Proteomes" id="UP000315377"/>
    </source>
</evidence>
<proteinExistence type="predicted"/>
<protein>
    <submittedName>
        <fullName evidence="2">DJ-1/PfpI family protein</fullName>
    </submittedName>
    <submittedName>
        <fullName evidence="3">Glutamine amidotransferase</fullName>
    </submittedName>
</protein>
<dbReference type="Proteomes" id="UP001209276">
    <property type="component" value="Unassembled WGS sequence"/>
</dbReference>
<evidence type="ECO:0000313" key="2">
    <source>
        <dbReference type="EMBL" id="MCY9606260.1"/>
    </source>
</evidence>
<keyword evidence="3" id="KW-0315">Glutamine amidotransferase</keyword>